<dbReference type="InterPro" id="IPR050979">
    <property type="entry name" value="LD-transpeptidase"/>
</dbReference>
<dbReference type="SUPFAM" id="SSF141523">
    <property type="entry name" value="L,D-transpeptidase catalytic domain-like"/>
    <property type="match status" value="1"/>
</dbReference>
<dbReference type="GO" id="GO:0005576">
    <property type="term" value="C:extracellular region"/>
    <property type="evidence" value="ECO:0007669"/>
    <property type="project" value="TreeGrafter"/>
</dbReference>
<dbReference type="GO" id="GO:0071972">
    <property type="term" value="F:peptidoglycan L,D-transpeptidase activity"/>
    <property type="evidence" value="ECO:0007669"/>
    <property type="project" value="TreeGrafter"/>
</dbReference>
<name>A0AB39UYA4_9GAMM</name>
<feature type="active site" description="Proton donor/acceptor" evidence="9">
    <location>
        <position position="125"/>
    </location>
</feature>
<dbReference type="PROSITE" id="PS52029">
    <property type="entry name" value="LD_TPASE"/>
    <property type="match status" value="1"/>
</dbReference>
<gene>
    <name evidence="11" type="ORF">AAIA72_04815</name>
</gene>
<organism evidence="11">
    <name type="scientific">Thermohahella caldifontis</name>
    <dbReference type="NCBI Taxonomy" id="3142973"/>
    <lineage>
        <taxon>Bacteria</taxon>
        <taxon>Pseudomonadati</taxon>
        <taxon>Pseudomonadota</taxon>
        <taxon>Gammaproteobacteria</taxon>
        <taxon>Oceanospirillales</taxon>
        <taxon>Hahellaceae</taxon>
        <taxon>Thermohahella</taxon>
    </lineage>
</organism>
<dbReference type="GO" id="GO:0018104">
    <property type="term" value="P:peptidoglycan-protein cross-linking"/>
    <property type="evidence" value="ECO:0007669"/>
    <property type="project" value="TreeGrafter"/>
</dbReference>
<feature type="active site" description="Nucleophile" evidence="9">
    <location>
        <position position="141"/>
    </location>
</feature>
<evidence type="ECO:0000256" key="7">
    <source>
        <dbReference type="ARBA" id="ARBA00022984"/>
    </source>
</evidence>
<dbReference type="InterPro" id="IPR038063">
    <property type="entry name" value="Transpep_catalytic_dom"/>
</dbReference>
<sequence length="166" mass="18668">MRLIPEHERLIRIQLANQTLTVIESGTLRWTCRISTAANGAGERSGSGCTPRGRHYIRARIGEGAPLNAVFAGRRPTGEIWSPELAARFPDRDWILTRIFWLCGLEPGRNRGGDCDTMRRYIYIHGTPDTEPMGIPRSHGCIRMHNPDLLTLWTLAPAGTQVWIEP</sequence>
<keyword evidence="5" id="KW-0378">Hydrolase</keyword>
<evidence type="ECO:0000259" key="10">
    <source>
        <dbReference type="PROSITE" id="PS52029"/>
    </source>
</evidence>
<protein>
    <submittedName>
        <fullName evidence="11">L,D-transpeptidase</fullName>
        <ecNumber evidence="11">2.-.-.-</ecNumber>
    </submittedName>
</protein>
<keyword evidence="6 9" id="KW-0133">Cell shape</keyword>
<evidence type="ECO:0000256" key="3">
    <source>
        <dbReference type="ARBA" id="ARBA00022676"/>
    </source>
</evidence>
<dbReference type="PANTHER" id="PTHR30582:SF24">
    <property type="entry name" value="L,D-TRANSPEPTIDASE ERFK_SRFK-RELATED"/>
    <property type="match status" value="1"/>
</dbReference>
<feature type="domain" description="L,D-TPase catalytic" evidence="10">
    <location>
        <begin position="9"/>
        <end position="165"/>
    </location>
</feature>
<dbReference type="GO" id="GO:0071555">
    <property type="term" value="P:cell wall organization"/>
    <property type="evidence" value="ECO:0007669"/>
    <property type="project" value="UniProtKB-UniRule"/>
</dbReference>
<keyword evidence="7 9" id="KW-0573">Peptidoglycan synthesis</keyword>
<accession>A0AB39UYA4</accession>
<keyword evidence="3" id="KW-0328">Glycosyltransferase</keyword>
<evidence type="ECO:0000313" key="11">
    <source>
        <dbReference type="EMBL" id="XDT73297.1"/>
    </source>
</evidence>
<comment type="pathway">
    <text evidence="1 9">Cell wall biogenesis; peptidoglycan biosynthesis.</text>
</comment>
<dbReference type="Pfam" id="PF03734">
    <property type="entry name" value="YkuD"/>
    <property type="match status" value="1"/>
</dbReference>
<dbReference type="InterPro" id="IPR005490">
    <property type="entry name" value="LD_TPept_cat_dom"/>
</dbReference>
<proteinExistence type="inferred from homology"/>
<evidence type="ECO:0000256" key="5">
    <source>
        <dbReference type="ARBA" id="ARBA00022801"/>
    </source>
</evidence>
<dbReference type="PANTHER" id="PTHR30582">
    <property type="entry name" value="L,D-TRANSPEPTIDASE"/>
    <property type="match status" value="1"/>
</dbReference>
<keyword evidence="4 11" id="KW-0808">Transferase</keyword>
<evidence type="ECO:0000256" key="1">
    <source>
        <dbReference type="ARBA" id="ARBA00004752"/>
    </source>
</evidence>
<dbReference type="Gene3D" id="2.40.440.10">
    <property type="entry name" value="L,D-transpeptidase catalytic domain-like"/>
    <property type="match status" value="1"/>
</dbReference>
<dbReference type="GO" id="GO:0016757">
    <property type="term" value="F:glycosyltransferase activity"/>
    <property type="evidence" value="ECO:0007669"/>
    <property type="project" value="UniProtKB-KW"/>
</dbReference>
<dbReference type="EC" id="2.-.-.-" evidence="11"/>
<dbReference type="EMBL" id="CP154858">
    <property type="protein sequence ID" value="XDT73297.1"/>
    <property type="molecule type" value="Genomic_DNA"/>
</dbReference>
<dbReference type="KEGG" id="tcd:AAIA72_04815"/>
<dbReference type="CDD" id="cd16913">
    <property type="entry name" value="YkuD_like"/>
    <property type="match status" value="1"/>
</dbReference>
<dbReference type="GO" id="GO:0008360">
    <property type="term" value="P:regulation of cell shape"/>
    <property type="evidence" value="ECO:0007669"/>
    <property type="project" value="UniProtKB-UniRule"/>
</dbReference>
<evidence type="ECO:0000256" key="6">
    <source>
        <dbReference type="ARBA" id="ARBA00022960"/>
    </source>
</evidence>
<evidence type="ECO:0000256" key="8">
    <source>
        <dbReference type="ARBA" id="ARBA00023316"/>
    </source>
</evidence>
<evidence type="ECO:0000256" key="9">
    <source>
        <dbReference type="PROSITE-ProRule" id="PRU01373"/>
    </source>
</evidence>
<comment type="similarity">
    <text evidence="2">Belongs to the YkuD family.</text>
</comment>
<dbReference type="AlphaFoldDB" id="A0AB39UYA4"/>
<evidence type="ECO:0000256" key="4">
    <source>
        <dbReference type="ARBA" id="ARBA00022679"/>
    </source>
</evidence>
<keyword evidence="8 9" id="KW-0961">Cell wall biogenesis/degradation</keyword>
<dbReference type="RefSeq" id="WP_369602291.1">
    <property type="nucleotide sequence ID" value="NZ_CP154858.1"/>
</dbReference>
<evidence type="ECO:0000256" key="2">
    <source>
        <dbReference type="ARBA" id="ARBA00005992"/>
    </source>
</evidence>
<reference evidence="11" key="1">
    <citation type="submission" date="2024-05" db="EMBL/GenBank/DDBJ databases">
        <title>Genome sequencing of novel strain.</title>
        <authorList>
            <person name="Ganbat D."/>
            <person name="Ganbat S."/>
            <person name="Lee S.-J."/>
        </authorList>
    </citation>
    <scope>NUCLEOTIDE SEQUENCE</scope>
    <source>
        <strain evidence="11">SMD15-11</strain>
    </source>
</reference>